<dbReference type="EMBL" id="FNIB01000005">
    <property type="protein sequence ID" value="SDN35141.1"/>
    <property type="molecule type" value="Genomic_DNA"/>
</dbReference>
<evidence type="ECO:0000313" key="2">
    <source>
        <dbReference type="EMBL" id="SDN35141.1"/>
    </source>
</evidence>
<protein>
    <submittedName>
        <fullName evidence="2">Uncharacterized protein</fullName>
    </submittedName>
</protein>
<feature type="region of interest" description="Disordered" evidence="1">
    <location>
        <begin position="39"/>
        <end position="58"/>
    </location>
</feature>
<accession>A0A5E9FZP0</accession>
<reference evidence="2 3" key="1">
    <citation type="submission" date="2016-10" db="EMBL/GenBank/DDBJ databases">
        <authorList>
            <person name="Varghese N."/>
            <person name="Submissions S."/>
        </authorList>
    </citation>
    <scope>NUCLEOTIDE SEQUENCE [LARGE SCALE GENOMIC DNA]</scope>
    <source>
        <strain evidence="2 3">CGMCC 1.11215</strain>
    </source>
</reference>
<dbReference type="Proteomes" id="UP000199639">
    <property type="component" value="Unassembled WGS sequence"/>
</dbReference>
<gene>
    <name evidence="2" type="ORF">SAMN05216368_10511</name>
</gene>
<dbReference type="AlphaFoldDB" id="A0A5E9FZP0"/>
<proteinExistence type="predicted"/>
<sequence>MIDGYYLQIPGGLPLAYGLDGQVPGRRAKTENEYGFAALSTPQSPEGEEPFSPLARVF</sequence>
<name>A0A5E9FZP0_9MICO</name>
<organism evidence="2 3">
    <name type="scientific">Cryobacterium flavum</name>
    <dbReference type="NCBI Taxonomy" id="1424659"/>
    <lineage>
        <taxon>Bacteria</taxon>
        <taxon>Bacillati</taxon>
        <taxon>Actinomycetota</taxon>
        <taxon>Actinomycetes</taxon>
        <taxon>Micrococcales</taxon>
        <taxon>Microbacteriaceae</taxon>
        <taxon>Cryobacterium</taxon>
    </lineage>
</organism>
<evidence type="ECO:0000256" key="1">
    <source>
        <dbReference type="SAM" id="MobiDB-lite"/>
    </source>
</evidence>
<evidence type="ECO:0000313" key="3">
    <source>
        <dbReference type="Proteomes" id="UP000199639"/>
    </source>
</evidence>